<keyword evidence="3" id="KW-1185">Reference proteome</keyword>
<dbReference type="RefSeq" id="WP_093340616.1">
    <property type="nucleotide sequence ID" value="NZ_FOUY01000008.1"/>
</dbReference>
<keyword evidence="1" id="KW-0472">Membrane</keyword>
<keyword evidence="1" id="KW-0812">Transmembrane</keyword>
<reference evidence="2 3" key="1">
    <citation type="submission" date="2016-10" db="EMBL/GenBank/DDBJ databases">
        <authorList>
            <person name="de Groot N.N."/>
        </authorList>
    </citation>
    <scope>NUCLEOTIDE SEQUENCE [LARGE SCALE GENOMIC DNA]</scope>
    <source>
        <strain evidence="2 3">CGMCC 4.1877</strain>
    </source>
</reference>
<dbReference type="AlphaFoldDB" id="A0A1I4WAG5"/>
<protein>
    <recommendedName>
        <fullName evidence="4">DUF3017 domain-containing protein</fullName>
    </recommendedName>
</protein>
<dbReference type="InterPro" id="IPR021385">
    <property type="entry name" value="DUF3017"/>
</dbReference>
<sequence length="102" mass="10796">MATTRSGFGLRARLRTHWPLLAVLGIALVGLERVVTEHWREGSAAFAVAMLLAAGLRLALPPDRVGLLAVRGRHADALVYGAFGLAVLLLALTITRGSLTIS</sequence>
<proteinExistence type="predicted"/>
<evidence type="ECO:0000313" key="2">
    <source>
        <dbReference type="EMBL" id="SFN10373.1"/>
    </source>
</evidence>
<evidence type="ECO:0008006" key="4">
    <source>
        <dbReference type="Google" id="ProtNLM"/>
    </source>
</evidence>
<feature type="transmembrane region" description="Helical" evidence="1">
    <location>
        <begin position="80"/>
        <end position="99"/>
    </location>
</feature>
<dbReference type="Proteomes" id="UP000199614">
    <property type="component" value="Unassembled WGS sequence"/>
</dbReference>
<dbReference type="Pfam" id="PF11222">
    <property type="entry name" value="DUF3017"/>
    <property type="match status" value="1"/>
</dbReference>
<feature type="transmembrane region" description="Helical" evidence="1">
    <location>
        <begin position="16"/>
        <end position="35"/>
    </location>
</feature>
<accession>A0A1I4WAG5</accession>
<evidence type="ECO:0000256" key="1">
    <source>
        <dbReference type="SAM" id="Phobius"/>
    </source>
</evidence>
<feature type="transmembrane region" description="Helical" evidence="1">
    <location>
        <begin position="42"/>
        <end position="60"/>
    </location>
</feature>
<evidence type="ECO:0000313" key="3">
    <source>
        <dbReference type="Proteomes" id="UP000199614"/>
    </source>
</evidence>
<keyword evidence="1" id="KW-1133">Transmembrane helix</keyword>
<organism evidence="2 3">
    <name type="scientific">Pseudonocardia ammonioxydans</name>
    <dbReference type="NCBI Taxonomy" id="260086"/>
    <lineage>
        <taxon>Bacteria</taxon>
        <taxon>Bacillati</taxon>
        <taxon>Actinomycetota</taxon>
        <taxon>Actinomycetes</taxon>
        <taxon>Pseudonocardiales</taxon>
        <taxon>Pseudonocardiaceae</taxon>
        <taxon>Pseudonocardia</taxon>
    </lineage>
</organism>
<dbReference type="EMBL" id="FOUY01000008">
    <property type="protein sequence ID" value="SFN10373.1"/>
    <property type="molecule type" value="Genomic_DNA"/>
</dbReference>
<dbReference type="STRING" id="260086.SAMN05216207_100812"/>
<gene>
    <name evidence="2" type="ORF">SAMN05216207_100812</name>
</gene>
<name>A0A1I4WAG5_PSUAM</name>